<evidence type="ECO:0000256" key="3">
    <source>
        <dbReference type="ARBA" id="ARBA00022729"/>
    </source>
</evidence>
<dbReference type="Gramene" id="C.cajan_34828.t">
    <property type="protein sequence ID" value="C.cajan_34828.t.cds1"/>
    <property type="gene ID" value="C.cajan_34828"/>
</dbReference>
<sequence length="101" mass="11695">QMYYMDGFNLSSTQRRYGLVQCTRDLTSEKCRLCLEAILILSQVPKCCQRKLWWFLGAASCLVKYDDYMFYLFNNQSSPVSMPNLTANTSMTCNSIRTLFG</sequence>
<dbReference type="GO" id="GO:0005576">
    <property type="term" value="C:extracellular region"/>
    <property type="evidence" value="ECO:0007669"/>
    <property type="project" value="UniProtKB-SubCell"/>
</dbReference>
<dbReference type="STRING" id="3821.A0A151RLY2"/>
<evidence type="ECO:0000256" key="5">
    <source>
        <dbReference type="ARBA" id="ARBA00038515"/>
    </source>
</evidence>
<dbReference type="PROSITE" id="PS51473">
    <property type="entry name" value="GNK2"/>
    <property type="match status" value="1"/>
</dbReference>
<evidence type="ECO:0000259" key="6">
    <source>
        <dbReference type="PROSITE" id="PS51473"/>
    </source>
</evidence>
<evidence type="ECO:0000313" key="8">
    <source>
        <dbReference type="Proteomes" id="UP000075243"/>
    </source>
</evidence>
<gene>
    <name evidence="7" type="ORF">KK1_035026</name>
</gene>
<dbReference type="InterPro" id="IPR002902">
    <property type="entry name" value="GNK2"/>
</dbReference>
<name>A0A151RLY2_CAJCA</name>
<dbReference type="Proteomes" id="UP000075243">
    <property type="component" value="Unassembled WGS sequence"/>
</dbReference>
<dbReference type="AlphaFoldDB" id="A0A151RLY2"/>
<feature type="domain" description="Gnk2-homologous" evidence="6">
    <location>
        <begin position="1"/>
        <end position="70"/>
    </location>
</feature>
<keyword evidence="4" id="KW-0677">Repeat</keyword>
<reference evidence="7" key="1">
    <citation type="journal article" date="2012" name="Nat. Biotechnol.">
        <title>Draft genome sequence of pigeonpea (Cajanus cajan), an orphan legume crop of resource-poor farmers.</title>
        <authorList>
            <person name="Varshney R.K."/>
            <person name="Chen W."/>
            <person name="Li Y."/>
            <person name="Bharti A.K."/>
            <person name="Saxena R.K."/>
            <person name="Schlueter J.A."/>
            <person name="Donoghue M.T."/>
            <person name="Azam S."/>
            <person name="Fan G."/>
            <person name="Whaley A.M."/>
            <person name="Farmer A.D."/>
            <person name="Sheridan J."/>
            <person name="Iwata A."/>
            <person name="Tuteja R."/>
            <person name="Penmetsa R.V."/>
            <person name="Wu W."/>
            <person name="Upadhyaya H.D."/>
            <person name="Yang S.P."/>
            <person name="Shah T."/>
            <person name="Saxena K.B."/>
            <person name="Michael T."/>
            <person name="McCombie W.R."/>
            <person name="Yang B."/>
            <person name="Zhang G."/>
            <person name="Yang H."/>
            <person name="Wang J."/>
            <person name="Spillane C."/>
            <person name="Cook D.R."/>
            <person name="May G.D."/>
            <person name="Xu X."/>
            <person name="Jackson S.A."/>
        </authorList>
    </citation>
    <scope>NUCLEOTIDE SEQUENCE [LARGE SCALE GENOMIC DNA]</scope>
</reference>
<proteinExistence type="inferred from homology"/>
<dbReference type="Pfam" id="PF01657">
    <property type="entry name" value="Stress-antifung"/>
    <property type="match status" value="1"/>
</dbReference>
<dbReference type="PANTHER" id="PTHR32411">
    <property type="entry name" value="CYSTEINE-RICH REPEAT SECRETORY PROTEIN 38-RELATED"/>
    <property type="match status" value="1"/>
</dbReference>
<evidence type="ECO:0000256" key="4">
    <source>
        <dbReference type="ARBA" id="ARBA00022737"/>
    </source>
</evidence>
<dbReference type="Gene3D" id="3.30.430.20">
    <property type="entry name" value="Gnk2 domain, C-X8-C-X2-C motif"/>
    <property type="match status" value="1"/>
</dbReference>
<evidence type="ECO:0000256" key="1">
    <source>
        <dbReference type="ARBA" id="ARBA00004613"/>
    </source>
</evidence>
<keyword evidence="7" id="KW-0418">Kinase</keyword>
<dbReference type="InterPro" id="IPR038408">
    <property type="entry name" value="GNK2_sf"/>
</dbReference>
<dbReference type="CDD" id="cd23509">
    <property type="entry name" value="Gnk2-like"/>
    <property type="match status" value="1"/>
</dbReference>
<keyword evidence="2" id="KW-0964">Secreted</keyword>
<evidence type="ECO:0000313" key="7">
    <source>
        <dbReference type="EMBL" id="KYP43512.1"/>
    </source>
</evidence>
<dbReference type="EMBL" id="KQ483664">
    <property type="protein sequence ID" value="KYP43512.1"/>
    <property type="molecule type" value="Genomic_DNA"/>
</dbReference>
<dbReference type="PANTHER" id="PTHR32411:SF43">
    <property type="entry name" value="CYSTEINE-RICH REPEAT SECRETORY PROTEIN 38"/>
    <property type="match status" value="1"/>
</dbReference>
<accession>A0A151RLY2</accession>
<evidence type="ECO:0000256" key="2">
    <source>
        <dbReference type="ARBA" id="ARBA00022525"/>
    </source>
</evidence>
<protein>
    <submittedName>
        <fullName evidence="7">Cysteine-rich receptor-like protein kinase 26</fullName>
    </submittedName>
</protein>
<feature type="non-terminal residue" evidence="7">
    <location>
        <position position="1"/>
    </location>
</feature>
<dbReference type="InterPro" id="IPR050581">
    <property type="entry name" value="CRR_secretory_protein"/>
</dbReference>
<keyword evidence="7" id="KW-0808">Transferase</keyword>
<keyword evidence="3" id="KW-0732">Signal</keyword>
<comment type="similarity">
    <text evidence="5">Belongs to the cysteine-rich repeat secretory protein family.</text>
</comment>
<keyword evidence="7" id="KW-0675">Receptor</keyword>
<keyword evidence="8" id="KW-1185">Reference proteome</keyword>
<comment type="subcellular location">
    <subcellularLocation>
        <location evidence="1">Secreted</location>
    </subcellularLocation>
</comment>
<organism evidence="7 8">
    <name type="scientific">Cajanus cajan</name>
    <name type="common">Pigeon pea</name>
    <name type="synonym">Cajanus indicus</name>
    <dbReference type="NCBI Taxonomy" id="3821"/>
    <lineage>
        <taxon>Eukaryota</taxon>
        <taxon>Viridiplantae</taxon>
        <taxon>Streptophyta</taxon>
        <taxon>Embryophyta</taxon>
        <taxon>Tracheophyta</taxon>
        <taxon>Spermatophyta</taxon>
        <taxon>Magnoliopsida</taxon>
        <taxon>eudicotyledons</taxon>
        <taxon>Gunneridae</taxon>
        <taxon>Pentapetalae</taxon>
        <taxon>rosids</taxon>
        <taxon>fabids</taxon>
        <taxon>Fabales</taxon>
        <taxon>Fabaceae</taxon>
        <taxon>Papilionoideae</taxon>
        <taxon>50 kb inversion clade</taxon>
        <taxon>NPAAA clade</taxon>
        <taxon>indigoferoid/millettioid clade</taxon>
        <taxon>Phaseoleae</taxon>
        <taxon>Cajanus</taxon>
    </lineage>
</organism>
<dbReference type="GO" id="GO:0016301">
    <property type="term" value="F:kinase activity"/>
    <property type="evidence" value="ECO:0007669"/>
    <property type="project" value="UniProtKB-KW"/>
</dbReference>